<dbReference type="Proteomes" id="UP001596174">
    <property type="component" value="Unassembled WGS sequence"/>
</dbReference>
<dbReference type="RefSeq" id="WP_380580248.1">
    <property type="nucleotide sequence ID" value="NZ_JBHSQJ010000014.1"/>
</dbReference>
<dbReference type="Gene3D" id="3.60.40.10">
    <property type="entry name" value="PPM-type phosphatase domain"/>
    <property type="match status" value="1"/>
</dbReference>
<dbReference type="PANTHER" id="PTHR43790">
    <property type="entry name" value="CARBOHYDRATE TRANSPORT ATP-BINDING PROTEIN MG119-RELATED"/>
    <property type="match status" value="1"/>
</dbReference>
<keyword evidence="1" id="KW-0547">Nucleotide-binding</keyword>
<dbReference type="InterPro" id="IPR036890">
    <property type="entry name" value="HATPase_C_sf"/>
</dbReference>
<dbReference type="InterPro" id="IPR036457">
    <property type="entry name" value="PPM-type-like_dom_sf"/>
</dbReference>
<dbReference type="Pfam" id="PF00005">
    <property type="entry name" value="ABC_tran"/>
    <property type="match status" value="1"/>
</dbReference>
<comment type="caution">
    <text evidence="4">The sequence shown here is derived from an EMBL/GenBank/DDBJ whole genome shotgun (WGS) entry which is preliminary data.</text>
</comment>
<dbReference type="Gene3D" id="3.40.50.300">
    <property type="entry name" value="P-loop containing nucleotide triphosphate hydrolases"/>
    <property type="match status" value="1"/>
</dbReference>
<evidence type="ECO:0000313" key="4">
    <source>
        <dbReference type="EMBL" id="MFC5906568.1"/>
    </source>
</evidence>
<dbReference type="SUPFAM" id="SSF55874">
    <property type="entry name" value="ATPase domain of HSP90 chaperone/DNA topoisomerase II/histidine kinase"/>
    <property type="match status" value="1"/>
</dbReference>
<dbReference type="Gene3D" id="3.30.565.10">
    <property type="entry name" value="Histidine kinase-like ATPase, C-terminal domain"/>
    <property type="match status" value="1"/>
</dbReference>
<dbReference type="PANTHER" id="PTHR43790:SF8">
    <property type="entry name" value="SUGAR ABC TRANSPORTER ATP-BINDING PROTEIN"/>
    <property type="match status" value="1"/>
</dbReference>
<proteinExistence type="predicted"/>
<dbReference type="InterPro" id="IPR050107">
    <property type="entry name" value="ABC_carbohydrate_import_ATPase"/>
</dbReference>
<dbReference type="SUPFAM" id="SSF52540">
    <property type="entry name" value="P-loop containing nucleoside triphosphate hydrolases"/>
    <property type="match status" value="1"/>
</dbReference>
<evidence type="ECO:0000259" key="3">
    <source>
        <dbReference type="PROSITE" id="PS50893"/>
    </source>
</evidence>
<sequence length="584" mass="62707">MNLEIRAGEVVSLVGDNGAGKSTLVKALCGVSPPDTALIEWQGAPVTIPTPQEARRLGIAAVHQDLMLCDNLDVVQNLFLGRELRRFGVLLETEMERRSEALLASLSIRIPYLRRPVASLSGGQRQSLAIARAVLDQPRILILDEPTAALGADQTARVLALIDQLRRTGISVLMVSHNLEEVRSVSDRVVVLRLGRNAGLFEVRYSTEEQIAAAATGTDALAVALQRRLLPRGLPEQDALEVAHRYLPCQAAVGGDWFDVIPLPGARVALVVGDVVGHGLHAAATMGRLRTAVQNFSSLDLAPDELLARLDELVCRIDDVEAATGGEPPIIGATCLYAVYDPVSGTCELARAGHLPPALVHPDGSVDFLELPPGPPLGLGDAPFRSESFRLEEGSRLVLYTDGLVEHYDADIELGLDLLAEAASRPGASPAESCDAVLEALLPVQPPDDVTLLIAATRRLAPGSVVEWSVPASAEAVGGIREAAGKQLAQWHLEPLSFSTELILSELLTNAIRHGGEPIRVRLIRSRNLVCEVYDASSTSPHLRYAESTDEGGRGLFIVAQLSARWGTRYTERGKVIWAELPRI</sequence>
<dbReference type="InterPro" id="IPR003439">
    <property type="entry name" value="ABC_transporter-like_ATP-bd"/>
</dbReference>
<dbReference type="Pfam" id="PF07228">
    <property type="entry name" value="SpoIIE"/>
    <property type="match status" value="1"/>
</dbReference>
<evidence type="ECO:0000256" key="2">
    <source>
        <dbReference type="ARBA" id="ARBA00022840"/>
    </source>
</evidence>
<feature type="domain" description="ABC transporter" evidence="3">
    <location>
        <begin position="1"/>
        <end position="219"/>
    </location>
</feature>
<keyword evidence="5" id="KW-1185">Reference proteome</keyword>
<dbReference type="SUPFAM" id="SSF81606">
    <property type="entry name" value="PP2C-like"/>
    <property type="match status" value="1"/>
</dbReference>
<evidence type="ECO:0000256" key="1">
    <source>
        <dbReference type="ARBA" id="ARBA00022741"/>
    </source>
</evidence>
<dbReference type="EMBL" id="JBHSQJ010000014">
    <property type="protein sequence ID" value="MFC5906568.1"/>
    <property type="molecule type" value="Genomic_DNA"/>
</dbReference>
<dbReference type="InterPro" id="IPR003593">
    <property type="entry name" value="AAA+_ATPase"/>
</dbReference>
<dbReference type="InterPro" id="IPR001932">
    <property type="entry name" value="PPM-type_phosphatase-like_dom"/>
</dbReference>
<dbReference type="CDD" id="cd16936">
    <property type="entry name" value="HATPase_RsbW-like"/>
    <property type="match status" value="1"/>
</dbReference>
<keyword evidence="2" id="KW-0067">ATP-binding</keyword>
<dbReference type="InterPro" id="IPR027417">
    <property type="entry name" value="P-loop_NTPase"/>
</dbReference>
<organism evidence="4 5">
    <name type="scientific">Streptacidiphilus monticola</name>
    <dbReference type="NCBI Taxonomy" id="2161674"/>
    <lineage>
        <taxon>Bacteria</taxon>
        <taxon>Bacillati</taxon>
        <taxon>Actinomycetota</taxon>
        <taxon>Actinomycetes</taxon>
        <taxon>Kitasatosporales</taxon>
        <taxon>Streptomycetaceae</taxon>
        <taxon>Streptacidiphilus</taxon>
    </lineage>
</organism>
<reference evidence="5" key="1">
    <citation type="journal article" date="2019" name="Int. J. Syst. Evol. Microbiol.">
        <title>The Global Catalogue of Microorganisms (GCM) 10K type strain sequencing project: providing services to taxonomists for standard genome sequencing and annotation.</title>
        <authorList>
            <consortium name="The Broad Institute Genomics Platform"/>
            <consortium name="The Broad Institute Genome Sequencing Center for Infectious Disease"/>
            <person name="Wu L."/>
            <person name="Ma J."/>
        </authorList>
    </citation>
    <scope>NUCLEOTIDE SEQUENCE [LARGE SCALE GENOMIC DNA]</scope>
    <source>
        <strain evidence="5">JCM 4816</strain>
    </source>
</reference>
<gene>
    <name evidence="4" type="ORF">ACFP3V_04955</name>
</gene>
<dbReference type="CDD" id="cd03216">
    <property type="entry name" value="ABC_Carb_Monos_I"/>
    <property type="match status" value="1"/>
</dbReference>
<dbReference type="PROSITE" id="PS50893">
    <property type="entry name" value="ABC_TRANSPORTER_2"/>
    <property type="match status" value="1"/>
</dbReference>
<protein>
    <submittedName>
        <fullName evidence="4">SpoIIE family protein phosphatase</fullName>
    </submittedName>
</protein>
<dbReference type="SMART" id="SM00382">
    <property type="entry name" value="AAA"/>
    <property type="match status" value="1"/>
</dbReference>
<dbReference type="SMART" id="SM00331">
    <property type="entry name" value="PP2C_SIG"/>
    <property type="match status" value="1"/>
</dbReference>
<dbReference type="Pfam" id="PF13581">
    <property type="entry name" value="HATPase_c_2"/>
    <property type="match status" value="1"/>
</dbReference>
<accession>A0ABW1FWG3</accession>
<evidence type="ECO:0000313" key="5">
    <source>
        <dbReference type="Proteomes" id="UP001596174"/>
    </source>
</evidence>
<dbReference type="InterPro" id="IPR003594">
    <property type="entry name" value="HATPase_dom"/>
</dbReference>
<name>A0ABW1FWG3_9ACTN</name>